<dbReference type="InterPro" id="IPR036236">
    <property type="entry name" value="Znf_C2H2_sf"/>
</dbReference>
<evidence type="ECO:0000256" key="6">
    <source>
        <dbReference type="ARBA" id="ARBA00023015"/>
    </source>
</evidence>
<dbReference type="Proteomes" id="UP000198287">
    <property type="component" value="Unassembled WGS sequence"/>
</dbReference>
<keyword evidence="4 10" id="KW-0863">Zinc-finger</keyword>
<feature type="domain" description="C2H2-type" evidence="12">
    <location>
        <begin position="189"/>
        <end position="216"/>
    </location>
</feature>
<evidence type="ECO:0000256" key="5">
    <source>
        <dbReference type="ARBA" id="ARBA00022833"/>
    </source>
</evidence>
<dbReference type="InterPro" id="IPR013087">
    <property type="entry name" value="Znf_C2H2_type"/>
</dbReference>
<evidence type="ECO:0000313" key="14">
    <source>
        <dbReference type="Proteomes" id="UP000198287"/>
    </source>
</evidence>
<evidence type="ECO:0000256" key="1">
    <source>
        <dbReference type="ARBA" id="ARBA00004123"/>
    </source>
</evidence>
<comment type="subcellular location">
    <subcellularLocation>
        <location evidence="1">Nucleus</location>
    </subcellularLocation>
</comment>
<feature type="domain" description="C2H2-type" evidence="12">
    <location>
        <begin position="218"/>
        <end position="246"/>
    </location>
</feature>
<dbReference type="PROSITE" id="PS50157">
    <property type="entry name" value="ZINC_FINGER_C2H2_2"/>
    <property type="match status" value="4"/>
</dbReference>
<dbReference type="GO" id="GO:0008270">
    <property type="term" value="F:zinc ion binding"/>
    <property type="evidence" value="ECO:0007669"/>
    <property type="project" value="UniProtKB-KW"/>
</dbReference>
<comment type="similarity">
    <text evidence="9">Belongs to the snail C2H2-type zinc-finger protein family.</text>
</comment>
<evidence type="ECO:0000259" key="12">
    <source>
        <dbReference type="PROSITE" id="PS50157"/>
    </source>
</evidence>
<reference evidence="13 14" key="1">
    <citation type="submission" date="2015-12" db="EMBL/GenBank/DDBJ databases">
        <title>The genome of Folsomia candida.</title>
        <authorList>
            <person name="Faddeeva A."/>
            <person name="Derks M.F."/>
            <person name="Anvar Y."/>
            <person name="Smit S."/>
            <person name="Van Straalen N."/>
            <person name="Roelofs D."/>
        </authorList>
    </citation>
    <scope>NUCLEOTIDE SEQUENCE [LARGE SCALE GENOMIC DNA]</scope>
    <source>
        <strain evidence="13 14">VU population</strain>
        <tissue evidence="13">Whole body</tissue>
    </source>
</reference>
<feature type="domain" description="C2H2-type" evidence="12">
    <location>
        <begin position="250"/>
        <end position="273"/>
    </location>
</feature>
<proteinExistence type="inferred from homology"/>
<feature type="region of interest" description="Disordered" evidence="11">
    <location>
        <begin position="129"/>
        <end position="160"/>
    </location>
</feature>
<dbReference type="EMBL" id="LNIX01000001">
    <property type="protein sequence ID" value="OXA64083.1"/>
    <property type="molecule type" value="Genomic_DNA"/>
</dbReference>
<dbReference type="Pfam" id="PF00096">
    <property type="entry name" value="zf-C2H2"/>
    <property type="match status" value="3"/>
</dbReference>
<keyword evidence="3" id="KW-0677">Repeat</keyword>
<evidence type="ECO:0000256" key="4">
    <source>
        <dbReference type="ARBA" id="ARBA00022771"/>
    </source>
</evidence>
<dbReference type="PANTHER" id="PTHR24388">
    <property type="entry name" value="ZINC FINGER PROTEIN"/>
    <property type="match status" value="1"/>
</dbReference>
<dbReference type="FunFam" id="3.30.160.60:FF:000003">
    <property type="entry name" value="Zinc finger protein 3 homolog"/>
    <property type="match status" value="1"/>
</dbReference>
<evidence type="ECO:0000256" key="7">
    <source>
        <dbReference type="ARBA" id="ARBA00023163"/>
    </source>
</evidence>
<evidence type="ECO:0000256" key="3">
    <source>
        <dbReference type="ARBA" id="ARBA00022737"/>
    </source>
</evidence>
<dbReference type="GO" id="GO:0000981">
    <property type="term" value="F:DNA-binding transcription factor activity, RNA polymerase II-specific"/>
    <property type="evidence" value="ECO:0007669"/>
    <property type="project" value="TreeGrafter"/>
</dbReference>
<keyword evidence="8" id="KW-0539">Nucleus</keyword>
<dbReference type="OrthoDB" id="6671661at2759"/>
<evidence type="ECO:0000313" key="13">
    <source>
        <dbReference type="EMBL" id="OXA64083.1"/>
    </source>
</evidence>
<keyword evidence="5" id="KW-0862">Zinc</keyword>
<name>A0A226F2S1_FOLCA</name>
<evidence type="ECO:0000256" key="11">
    <source>
        <dbReference type="SAM" id="MobiDB-lite"/>
    </source>
</evidence>
<keyword evidence="6" id="KW-0805">Transcription regulation</keyword>
<dbReference type="GO" id="GO:0000978">
    <property type="term" value="F:RNA polymerase II cis-regulatory region sequence-specific DNA binding"/>
    <property type="evidence" value="ECO:0007669"/>
    <property type="project" value="TreeGrafter"/>
</dbReference>
<gene>
    <name evidence="13" type="ORF">Fcan01_00481</name>
</gene>
<dbReference type="Gene3D" id="3.30.160.60">
    <property type="entry name" value="Classic Zinc Finger"/>
    <property type="match status" value="2"/>
</dbReference>
<protein>
    <submittedName>
        <fullName evidence="13">Zinc finger protein 24</fullName>
    </submittedName>
</protein>
<evidence type="ECO:0000256" key="9">
    <source>
        <dbReference type="ARBA" id="ARBA00037948"/>
    </source>
</evidence>
<dbReference type="PROSITE" id="PS00028">
    <property type="entry name" value="ZINC_FINGER_C2H2_1"/>
    <property type="match status" value="3"/>
</dbReference>
<organism evidence="13 14">
    <name type="scientific">Folsomia candida</name>
    <name type="common">Springtail</name>
    <dbReference type="NCBI Taxonomy" id="158441"/>
    <lineage>
        <taxon>Eukaryota</taxon>
        <taxon>Metazoa</taxon>
        <taxon>Ecdysozoa</taxon>
        <taxon>Arthropoda</taxon>
        <taxon>Hexapoda</taxon>
        <taxon>Collembola</taxon>
        <taxon>Entomobryomorpha</taxon>
        <taxon>Isotomoidea</taxon>
        <taxon>Isotomidae</taxon>
        <taxon>Proisotominae</taxon>
        <taxon>Folsomia</taxon>
    </lineage>
</organism>
<dbReference type="PANTHER" id="PTHR24388:SF69">
    <property type="entry name" value="ZINC FINGER PROTEIN PLAG1"/>
    <property type="match status" value="1"/>
</dbReference>
<evidence type="ECO:0000256" key="8">
    <source>
        <dbReference type="ARBA" id="ARBA00023242"/>
    </source>
</evidence>
<keyword evidence="2" id="KW-0479">Metal-binding</keyword>
<evidence type="ECO:0000256" key="10">
    <source>
        <dbReference type="PROSITE-ProRule" id="PRU00042"/>
    </source>
</evidence>
<dbReference type="SUPFAM" id="SSF57667">
    <property type="entry name" value="beta-beta-alpha zinc fingers"/>
    <property type="match status" value="2"/>
</dbReference>
<feature type="region of interest" description="Disordered" evidence="11">
    <location>
        <begin position="406"/>
        <end position="428"/>
    </location>
</feature>
<feature type="region of interest" description="Disordered" evidence="11">
    <location>
        <begin position="347"/>
        <end position="392"/>
    </location>
</feature>
<keyword evidence="14" id="KW-1185">Reference proteome</keyword>
<dbReference type="InterPro" id="IPR050527">
    <property type="entry name" value="Snail/Krueppel_Znf"/>
</dbReference>
<accession>A0A226F2S1</accession>
<dbReference type="GO" id="GO:0005634">
    <property type="term" value="C:nucleus"/>
    <property type="evidence" value="ECO:0007669"/>
    <property type="project" value="UniProtKB-SubCell"/>
</dbReference>
<feature type="compositionally biased region" description="Polar residues" evidence="11">
    <location>
        <begin position="409"/>
        <end position="428"/>
    </location>
</feature>
<comment type="caution">
    <text evidence="13">The sequence shown here is derived from an EMBL/GenBank/DDBJ whole genome shotgun (WGS) entry which is preliminary data.</text>
</comment>
<dbReference type="AlphaFoldDB" id="A0A226F2S1"/>
<dbReference type="SMART" id="SM00355">
    <property type="entry name" value="ZnF_C2H2"/>
    <property type="match status" value="4"/>
</dbReference>
<keyword evidence="7" id="KW-0804">Transcription</keyword>
<evidence type="ECO:0000256" key="2">
    <source>
        <dbReference type="ARBA" id="ARBA00022723"/>
    </source>
</evidence>
<sequence length="428" mass="48046">MDNSFLREDFHCCQECGTRFEKIDRLVQKLGRKLLKIYTVTFKNLDTNEVIDGDDVLGKLRRQIVTHFDRSPAFGEDLICGTHPPQLQGSESEFKVELDQGISGIGVYDVLPPIDQEISDVRLLQSDHADDPLTQKVPPTMTTTPPSPKGSGRISPKQPATKQRQLLAYQYFSQGSKPSSMTPHPMAKLLCPQCGKEYANSDSLRVHRRLHSANPKPCKCYECGKAFSTKSILRTHIEVIHLMIKKVKNIPCPQCRKMFCRKSGMLEHLNNVHRKSLHPCSHCDKSFWNESSLRKHWKQIYSDVGGEMGLEGAAIKIPKAGDDDVNVVMDVEEGEFKIEINPYDVLPPIDEETGDDLLLQSDNEGDPVTEEAPSSTPSPPQRSGLISLKNQTAGIQRRIDLKMEEEDTQLTNLEPPTLQNSDFNVSKG</sequence>
<feature type="domain" description="C2H2-type" evidence="12">
    <location>
        <begin position="278"/>
        <end position="302"/>
    </location>
</feature>